<reference evidence="1 2" key="1">
    <citation type="journal article" date="2019" name="Emerg. Microbes Infect.">
        <title>Comprehensive subspecies identification of 175 nontuberculous mycobacteria species based on 7547 genomic profiles.</title>
        <authorList>
            <person name="Matsumoto Y."/>
            <person name="Kinjo T."/>
            <person name="Motooka D."/>
            <person name="Nabeya D."/>
            <person name="Jung N."/>
            <person name="Uechi K."/>
            <person name="Horii T."/>
            <person name="Iida T."/>
            <person name="Fujita J."/>
            <person name="Nakamura S."/>
        </authorList>
    </citation>
    <scope>NUCLEOTIDE SEQUENCE [LARGE SCALE GENOMIC DNA]</scope>
    <source>
        <strain evidence="1 2">JCM 18439</strain>
    </source>
</reference>
<proteinExistence type="predicted"/>
<gene>
    <name evidence="1" type="ORF">MCEL_32090</name>
</gene>
<accession>A0A7I7RK10</accession>
<organism evidence="1 2">
    <name type="scientific">Mycolicibacterium celeriflavum</name>
    <name type="common">Mycobacterium celeriflavum</name>
    <dbReference type="NCBI Taxonomy" id="1249101"/>
    <lineage>
        <taxon>Bacteria</taxon>
        <taxon>Bacillati</taxon>
        <taxon>Actinomycetota</taxon>
        <taxon>Actinomycetes</taxon>
        <taxon>Mycobacteriales</taxon>
        <taxon>Mycobacteriaceae</taxon>
        <taxon>Mycolicibacterium</taxon>
    </lineage>
</organism>
<protein>
    <submittedName>
        <fullName evidence="1">Uncharacterized protein</fullName>
    </submittedName>
</protein>
<dbReference type="EMBL" id="AP022591">
    <property type="protein sequence ID" value="BBY44914.1"/>
    <property type="molecule type" value="Genomic_DNA"/>
</dbReference>
<name>A0A7I7RK10_MYCCF</name>
<dbReference type="AlphaFoldDB" id="A0A7I7RK10"/>
<evidence type="ECO:0000313" key="2">
    <source>
        <dbReference type="Proteomes" id="UP000466431"/>
    </source>
</evidence>
<dbReference type="Proteomes" id="UP000466431">
    <property type="component" value="Chromosome"/>
</dbReference>
<keyword evidence="2" id="KW-1185">Reference proteome</keyword>
<sequence>MQPLGLETLKVLTAAASTPTFTIAEISDAVDVPRSTVDAVLRRYEEFFEKAGTQHGGTAGRPAVRWTIRTSRISDLDKLVGSFRKSVDLWTPRQASVSDERAETALLMAISAIAAMESNDEDPRPLLSAVANNLRLAGFDRDGSTTARKRVSREQALTARLIAAVVAVVEAKLSGNQQVETAAQVHALGVFRESMPIVRAEEWVPLASAALNAWGTVIATPVVVPEPDWPFVSRVLPGLRPIRSGLQDLICAVDDLVWPRATALAPVMQPFTTVLHDVRTRMRLLGPPRARVLVLTAEDDVLGAIRAGDHVVLADDTATVEIARHTAKVALYESAPTLA</sequence>
<evidence type="ECO:0000313" key="1">
    <source>
        <dbReference type="EMBL" id="BBY44914.1"/>
    </source>
</evidence>
<dbReference type="KEGG" id="mcee:MCEL_32090"/>